<accession>A0A4U1L4Z9</accession>
<dbReference type="InterPro" id="IPR051842">
    <property type="entry name" value="uS12_prolyl_hydroxylase"/>
</dbReference>
<dbReference type="Pfam" id="PF13661">
    <property type="entry name" value="2OG-FeII_Oxy_4"/>
    <property type="match status" value="1"/>
</dbReference>
<reference evidence="2 3" key="1">
    <citation type="submission" date="2019-04" db="EMBL/GenBank/DDBJ databases">
        <authorList>
            <person name="Yang Y."/>
            <person name="Wei D."/>
        </authorList>
    </citation>
    <scope>NUCLEOTIDE SEQUENCE [LARGE SCALE GENOMIC DNA]</scope>
    <source>
        <strain evidence="2 3">L-1-4w-11</strain>
    </source>
</reference>
<evidence type="ECO:0000259" key="1">
    <source>
        <dbReference type="Pfam" id="PF13661"/>
    </source>
</evidence>
<dbReference type="PANTHER" id="PTHR12117">
    <property type="entry name" value="HISTONE ACETYLTRANSFERASE COMPLEX"/>
    <property type="match status" value="1"/>
</dbReference>
<dbReference type="GO" id="GO:0006449">
    <property type="term" value="P:regulation of translational termination"/>
    <property type="evidence" value="ECO:0007669"/>
    <property type="project" value="TreeGrafter"/>
</dbReference>
<dbReference type="Proteomes" id="UP000309138">
    <property type="component" value="Unassembled WGS sequence"/>
</dbReference>
<evidence type="ECO:0000313" key="2">
    <source>
        <dbReference type="EMBL" id="TKD51330.1"/>
    </source>
</evidence>
<sequence length="241" mass="26686">MHLLALNPALDRAALSDQFARDRRIQIRDVLERGSALELQAILARATPWGLAWNAGNDGPTAKRAEELAALSQSARGALGQSVAQTAAQGKYAFMYARYPILDAYKERWQPDGPHDILFEHINDAPFLDLVRTVTGVSDLVKADAQATLFAPGHFLMEHSDSHKGEGWRVAYVLSLAPDGWLPDWGGYLNFLDEDGDIVAGYRPRFNALNLFAVPAKHMVSYVPPFAPVGRFALTGWFRDR</sequence>
<dbReference type="RefSeq" id="WP_136943275.1">
    <property type="nucleotide sequence ID" value="NZ_SWKR01000002.1"/>
</dbReference>
<dbReference type="Gene3D" id="2.60.120.620">
    <property type="entry name" value="q2cbj1_9rhob like domain"/>
    <property type="match status" value="1"/>
</dbReference>
<dbReference type="EMBL" id="SWKR01000002">
    <property type="protein sequence ID" value="TKD51330.1"/>
    <property type="molecule type" value="Genomic_DNA"/>
</dbReference>
<comment type="caution">
    <text evidence="2">The sequence shown here is derived from an EMBL/GenBank/DDBJ whole genome shotgun (WGS) entry which is preliminary data.</text>
</comment>
<dbReference type="GO" id="GO:0005737">
    <property type="term" value="C:cytoplasm"/>
    <property type="evidence" value="ECO:0007669"/>
    <property type="project" value="TreeGrafter"/>
</dbReference>
<dbReference type="OrthoDB" id="9783171at2"/>
<name>A0A4U1L4Z9_9SPHN</name>
<dbReference type="AlphaFoldDB" id="A0A4U1L4Z9"/>
<keyword evidence="3" id="KW-1185">Reference proteome</keyword>
<evidence type="ECO:0000313" key="3">
    <source>
        <dbReference type="Proteomes" id="UP000309138"/>
    </source>
</evidence>
<organism evidence="2 3">
    <name type="scientific">Sphingomonas baiyangensis</name>
    <dbReference type="NCBI Taxonomy" id="2572576"/>
    <lineage>
        <taxon>Bacteria</taxon>
        <taxon>Pseudomonadati</taxon>
        <taxon>Pseudomonadota</taxon>
        <taxon>Alphaproteobacteria</taxon>
        <taxon>Sphingomonadales</taxon>
        <taxon>Sphingomonadaceae</taxon>
        <taxon>Sphingomonas</taxon>
    </lineage>
</organism>
<gene>
    <name evidence="2" type="ORF">FBR43_11630</name>
</gene>
<feature type="domain" description="Prolyl 3,4-dihydroxylase TPA1/OFD1 N-terminal" evidence="1">
    <location>
        <begin position="146"/>
        <end position="239"/>
    </location>
</feature>
<proteinExistence type="predicted"/>
<dbReference type="GO" id="GO:0031543">
    <property type="term" value="F:peptidyl-proline dioxygenase activity"/>
    <property type="evidence" value="ECO:0007669"/>
    <property type="project" value="TreeGrafter"/>
</dbReference>
<dbReference type="PANTHER" id="PTHR12117:SF0">
    <property type="entry name" value="PROLYL 3-HYDROXYLASE OGFOD1"/>
    <property type="match status" value="1"/>
</dbReference>
<dbReference type="InterPro" id="IPR039558">
    <property type="entry name" value="TPA1/OFD1_N"/>
</dbReference>
<protein>
    <recommendedName>
        <fullName evidence="1">Prolyl 3,4-dihydroxylase TPA1/OFD1 N-terminal domain-containing protein</fullName>
    </recommendedName>
</protein>